<reference evidence="2 3" key="1">
    <citation type="submission" date="2022-09" db="EMBL/GenBank/DDBJ databases">
        <title>Enrichment on poylsaccharides allowed isolation of novel metabolic and taxonomic groups of Haloarchaea.</title>
        <authorList>
            <person name="Sorokin D.Y."/>
            <person name="Elcheninov A.G."/>
            <person name="Khizhniak T.V."/>
            <person name="Kolganova T.V."/>
            <person name="Kublanov I.V."/>
        </authorList>
    </citation>
    <scope>NUCLEOTIDE SEQUENCE [LARGE SCALE GENOMIC DNA]</scope>
    <source>
        <strain evidence="2 3">AArc-curdl1</strain>
    </source>
</reference>
<dbReference type="Proteomes" id="UP001321047">
    <property type="component" value="Unassembled WGS sequence"/>
</dbReference>
<evidence type="ECO:0000256" key="1">
    <source>
        <dbReference type="SAM" id="MobiDB-lite"/>
    </source>
</evidence>
<feature type="region of interest" description="Disordered" evidence="1">
    <location>
        <begin position="167"/>
        <end position="209"/>
    </location>
</feature>
<dbReference type="PROSITE" id="PS51257">
    <property type="entry name" value="PROKAR_LIPOPROTEIN"/>
    <property type="match status" value="1"/>
</dbReference>
<protein>
    <submittedName>
        <fullName evidence="2">Uncharacterized protein</fullName>
    </submittedName>
</protein>
<dbReference type="AlphaFoldDB" id="A0AAP2ZAH4"/>
<gene>
    <name evidence="2" type="ORF">OB919_16485</name>
</gene>
<evidence type="ECO:0000313" key="2">
    <source>
        <dbReference type="EMBL" id="MCU4753562.1"/>
    </source>
</evidence>
<dbReference type="EMBL" id="JAOPJZ010000018">
    <property type="protein sequence ID" value="MCU4753562.1"/>
    <property type="molecule type" value="Genomic_DNA"/>
</dbReference>
<evidence type="ECO:0000313" key="3">
    <source>
        <dbReference type="Proteomes" id="UP001321047"/>
    </source>
</evidence>
<dbReference type="RefSeq" id="WP_342809873.1">
    <property type="nucleotide sequence ID" value="NZ_JAOPJZ010000018.1"/>
</dbReference>
<keyword evidence="3" id="KW-1185">Reference proteome</keyword>
<sequence>MQRRGYLHAAVALATGTALAGCTTDDSLEENDPLEANAGDLLLSEATLGDDWSRTFADEESGPGATIEIEPEAGLEPIVTIEETVSRERATATFEHDDGVQQLISTVLVYDSIEDARDEWDDSVQALAASFESSELEVGTEAYGLNSLEPFVLLRDADAIGFVRHFDPDASEESAESEGGDGDEEGEPADEDGSTDEQESTDGEASDYVATLDTAIEFAELKHDIWR</sequence>
<comment type="caution">
    <text evidence="2">The sequence shown here is derived from an EMBL/GenBank/DDBJ whole genome shotgun (WGS) entry which is preliminary data.</text>
</comment>
<feature type="compositionally biased region" description="Acidic residues" evidence="1">
    <location>
        <begin position="169"/>
        <end position="205"/>
    </location>
</feature>
<proteinExistence type="predicted"/>
<name>A0AAP2ZAH4_9EURY</name>
<organism evidence="2 3">
    <name type="scientific">Natronosalvus hydrolyticus</name>
    <dbReference type="NCBI Taxonomy" id="2979988"/>
    <lineage>
        <taxon>Archaea</taxon>
        <taxon>Methanobacteriati</taxon>
        <taxon>Methanobacteriota</taxon>
        <taxon>Stenosarchaea group</taxon>
        <taxon>Halobacteria</taxon>
        <taxon>Halobacteriales</taxon>
        <taxon>Natrialbaceae</taxon>
        <taxon>Natronosalvus</taxon>
    </lineage>
</organism>
<accession>A0AAP2ZAH4</accession>